<keyword evidence="2" id="KW-0732">Signal</keyword>
<dbReference type="EMBL" id="LR215973">
    <property type="protein sequence ID" value="VFB00498.1"/>
    <property type="molecule type" value="Genomic_DNA"/>
</dbReference>
<evidence type="ECO:0000256" key="1">
    <source>
        <dbReference type="SAM" id="MobiDB-lite"/>
    </source>
</evidence>
<proteinExistence type="predicted"/>
<evidence type="ECO:0000313" key="4">
    <source>
        <dbReference type="Proteomes" id="UP000290439"/>
    </source>
</evidence>
<evidence type="ECO:0000313" key="3">
    <source>
        <dbReference type="EMBL" id="VFB00498.1"/>
    </source>
</evidence>
<evidence type="ECO:0000256" key="2">
    <source>
        <dbReference type="SAM" id="SignalP"/>
    </source>
</evidence>
<feature type="compositionally biased region" description="Low complexity" evidence="1">
    <location>
        <begin position="45"/>
        <end position="73"/>
    </location>
</feature>
<feature type="chain" id="PRO_5020677534" description="LppU protein" evidence="2">
    <location>
        <begin position="26"/>
        <end position="210"/>
    </location>
</feature>
<reference evidence="3 4" key="1">
    <citation type="submission" date="2019-02" db="EMBL/GenBank/DDBJ databases">
        <authorList>
            <consortium name="Pathogen Informatics"/>
        </authorList>
    </citation>
    <scope>NUCLEOTIDE SEQUENCE [LARGE SCALE GENOMIC DNA]</scope>
    <source>
        <strain evidence="3 4">3012STDY6756504</strain>
    </source>
</reference>
<organism evidence="3 4">
    <name type="scientific">Nocardia cyriacigeorgica</name>
    <dbReference type="NCBI Taxonomy" id="135487"/>
    <lineage>
        <taxon>Bacteria</taxon>
        <taxon>Bacillati</taxon>
        <taxon>Actinomycetota</taxon>
        <taxon>Actinomycetes</taxon>
        <taxon>Mycobacteriales</taxon>
        <taxon>Nocardiaceae</taxon>
        <taxon>Nocardia</taxon>
    </lineage>
</organism>
<dbReference type="RefSeq" id="WP_130918343.1">
    <property type="nucleotide sequence ID" value="NZ_JADLSF010000001.1"/>
</dbReference>
<feature type="signal peptide" evidence="2">
    <location>
        <begin position="1"/>
        <end position="25"/>
    </location>
</feature>
<accession>A0A4U8WDE9</accession>
<evidence type="ECO:0008006" key="5">
    <source>
        <dbReference type="Google" id="ProtNLM"/>
    </source>
</evidence>
<feature type="region of interest" description="Disordered" evidence="1">
    <location>
        <begin position="39"/>
        <end position="79"/>
    </location>
</feature>
<dbReference type="Proteomes" id="UP000290439">
    <property type="component" value="Chromosome"/>
</dbReference>
<protein>
    <recommendedName>
        <fullName evidence="5">LppU protein</fullName>
    </recommendedName>
</protein>
<dbReference type="AlphaFoldDB" id="A0A4U8WDE9"/>
<gene>
    <name evidence="3" type="ORF">NCTC10797_04294</name>
</gene>
<name>A0A4U8WDE9_9NOCA</name>
<sequence>MSGRSTLVHRALAACAVAAALVPFAAGCSTTVTGTAQPALDNAISPTSSAESTSDSEPTSTRAPRSSTSTAPTGGNTSFDAEIGDCVTLGGTTTDAEIDQASCGSRAANYKVIGKVAKRSECVSDADSYYAETVNGVEQGALCLDIDWVVGGCMDVGGEDPKRVDCTEPAVDGVKVVSIEQDADSADACGAGGSGYVYPERRFVVCVEEL</sequence>
<dbReference type="PROSITE" id="PS51257">
    <property type="entry name" value="PROKAR_LIPOPROTEIN"/>
    <property type="match status" value="1"/>
</dbReference>